<keyword evidence="1" id="KW-0812">Transmembrane</keyword>
<dbReference type="Proteomes" id="UP000707535">
    <property type="component" value="Unassembled WGS sequence"/>
</dbReference>
<feature type="transmembrane region" description="Helical" evidence="1">
    <location>
        <begin position="121"/>
        <end position="138"/>
    </location>
</feature>
<dbReference type="InterPro" id="IPR008523">
    <property type="entry name" value="DUF805"/>
</dbReference>
<organism evidence="2 3">
    <name type="scientific">Ligilactobacillus acidipiscis</name>
    <dbReference type="NCBI Taxonomy" id="89059"/>
    <lineage>
        <taxon>Bacteria</taxon>
        <taxon>Bacillati</taxon>
        <taxon>Bacillota</taxon>
        <taxon>Bacilli</taxon>
        <taxon>Lactobacillales</taxon>
        <taxon>Lactobacillaceae</taxon>
        <taxon>Ligilactobacillus</taxon>
    </lineage>
</organism>
<accession>A0A921FB29</accession>
<dbReference type="Pfam" id="PF05656">
    <property type="entry name" value="DUF805"/>
    <property type="match status" value="1"/>
</dbReference>
<feature type="transmembrane region" description="Helical" evidence="1">
    <location>
        <begin position="34"/>
        <end position="53"/>
    </location>
</feature>
<keyword evidence="1" id="KW-0472">Membrane</keyword>
<dbReference type="GO" id="GO:0016020">
    <property type="term" value="C:membrane"/>
    <property type="evidence" value="ECO:0007669"/>
    <property type="project" value="InterPro"/>
</dbReference>
<evidence type="ECO:0000313" key="3">
    <source>
        <dbReference type="Proteomes" id="UP000707535"/>
    </source>
</evidence>
<gene>
    <name evidence="2" type="ORF">K8V00_07580</name>
</gene>
<dbReference type="EMBL" id="DYXG01000078">
    <property type="protein sequence ID" value="HJE97467.1"/>
    <property type="molecule type" value="Genomic_DNA"/>
</dbReference>
<proteinExistence type="predicted"/>
<keyword evidence="1" id="KW-1133">Transmembrane helix</keyword>
<reference evidence="2" key="2">
    <citation type="submission" date="2021-09" db="EMBL/GenBank/DDBJ databases">
        <authorList>
            <person name="Gilroy R."/>
        </authorList>
    </citation>
    <scope>NUCLEOTIDE SEQUENCE</scope>
    <source>
        <strain evidence="2">CHK174-6876</strain>
    </source>
</reference>
<dbReference type="AlphaFoldDB" id="A0A921FB29"/>
<sequence>MHNSFEQEPSFKESLLNFWKKTFDYSGVSKVSEYWWIIIVTGIIEFISIFVLLANVFENGSAGKITAYIILGIVALFIGLPSISLSVRRLRDAGLSNLGISLCYVLLILCNIFWNFDKATYVQYINSIFGLIIFYVSLRPTDNYVTDQKSGWRSKVFRHAEVKK</sequence>
<name>A0A921FB29_9LACO</name>
<reference evidence="2" key="1">
    <citation type="journal article" date="2021" name="PeerJ">
        <title>Extensive microbial diversity within the chicken gut microbiome revealed by metagenomics and culture.</title>
        <authorList>
            <person name="Gilroy R."/>
            <person name="Ravi A."/>
            <person name="Getino M."/>
            <person name="Pursley I."/>
            <person name="Horton D.L."/>
            <person name="Alikhan N.F."/>
            <person name="Baker D."/>
            <person name="Gharbi K."/>
            <person name="Hall N."/>
            <person name="Watson M."/>
            <person name="Adriaenssens E.M."/>
            <person name="Foster-Nyarko E."/>
            <person name="Jarju S."/>
            <person name="Secka A."/>
            <person name="Antonio M."/>
            <person name="Oren A."/>
            <person name="Chaudhuri R.R."/>
            <person name="La Ragione R."/>
            <person name="Hildebrand F."/>
            <person name="Pallen M.J."/>
        </authorList>
    </citation>
    <scope>NUCLEOTIDE SEQUENCE</scope>
    <source>
        <strain evidence="2">CHK174-6876</strain>
    </source>
</reference>
<feature type="transmembrane region" description="Helical" evidence="1">
    <location>
        <begin position="95"/>
        <end position="114"/>
    </location>
</feature>
<protein>
    <submittedName>
        <fullName evidence="2">DUF805 domain-containing protein</fullName>
    </submittedName>
</protein>
<comment type="caution">
    <text evidence="2">The sequence shown here is derived from an EMBL/GenBank/DDBJ whole genome shotgun (WGS) entry which is preliminary data.</text>
</comment>
<feature type="transmembrane region" description="Helical" evidence="1">
    <location>
        <begin position="65"/>
        <end position="83"/>
    </location>
</feature>
<evidence type="ECO:0000256" key="1">
    <source>
        <dbReference type="SAM" id="Phobius"/>
    </source>
</evidence>
<evidence type="ECO:0000313" key="2">
    <source>
        <dbReference type="EMBL" id="HJE97467.1"/>
    </source>
</evidence>